<dbReference type="PROSITE" id="PS51257">
    <property type="entry name" value="PROKAR_LIPOPROTEIN"/>
    <property type="match status" value="1"/>
</dbReference>
<protein>
    <recommendedName>
        <fullName evidence="4">Lipocalin-like domain-containing protein</fullName>
    </recommendedName>
</protein>
<gene>
    <name evidence="2" type="ORF">FPZ42_11355</name>
</gene>
<accession>A0A563U4D4</accession>
<feature type="chain" id="PRO_5021921520" description="Lipocalin-like domain-containing protein" evidence="1">
    <location>
        <begin position="19"/>
        <end position="153"/>
    </location>
</feature>
<keyword evidence="3" id="KW-1185">Reference proteome</keyword>
<sequence>MKKILLATLLAVSLFACKKITTNNPAPANGGNDDAAKYPLMLASKWQQTADTTRLIDSNTVVNTNGKLVTDVYYQFNINGTGEQINANSKTDLTYILNEKNIIITLAPGQSQQMIRPGTIRLLNANTLCLFFDDINANGSSKSTQVMWFKKVN</sequence>
<evidence type="ECO:0000313" key="3">
    <source>
        <dbReference type="Proteomes" id="UP000318010"/>
    </source>
</evidence>
<keyword evidence="1" id="KW-0732">Signal</keyword>
<dbReference type="OrthoDB" id="9845577at2"/>
<name>A0A563U4D4_9SPHI</name>
<reference evidence="2 3" key="1">
    <citation type="submission" date="2019-07" db="EMBL/GenBank/DDBJ databases">
        <authorList>
            <person name="Kim J."/>
        </authorList>
    </citation>
    <scope>NUCLEOTIDE SEQUENCE [LARGE SCALE GENOMIC DNA]</scope>
    <source>
        <strain evidence="2 3">MJ1a</strain>
    </source>
</reference>
<feature type="signal peptide" evidence="1">
    <location>
        <begin position="1"/>
        <end position="18"/>
    </location>
</feature>
<dbReference type="AlphaFoldDB" id="A0A563U4D4"/>
<evidence type="ECO:0000256" key="1">
    <source>
        <dbReference type="SAM" id="SignalP"/>
    </source>
</evidence>
<organism evidence="2 3">
    <name type="scientific">Mucilaginibacter achroorhodeus</name>
    <dbReference type="NCBI Taxonomy" id="2599294"/>
    <lineage>
        <taxon>Bacteria</taxon>
        <taxon>Pseudomonadati</taxon>
        <taxon>Bacteroidota</taxon>
        <taxon>Sphingobacteriia</taxon>
        <taxon>Sphingobacteriales</taxon>
        <taxon>Sphingobacteriaceae</taxon>
        <taxon>Mucilaginibacter</taxon>
    </lineage>
</organism>
<evidence type="ECO:0008006" key="4">
    <source>
        <dbReference type="Google" id="ProtNLM"/>
    </source>
</evidence>
<evidence type="ECO:0000313" key="2">
    <source>
        <dbReference type="EMBL" id="TWR26216.1"/>
    </source>
</evidence>
<dbReference type="RefSeq" id="WP_146271427.1">
    <property type="nucleotide sequence ID" value="NZ_VOEI01000003.1"/>
</dbReference>
<comment type="caution">
    <text evidence="2">The sequence shown here is derived from an EMBL/GenBank/DDBJ whole genome shotgun (WGS) entry which is preliminary data.</text>
</comment>
<proteinExistence type="predicted"/>
<dbReference type="Proteomes" id="UP000318010">
    <property type="component" value="Unassembled WGS sequence"/>
</dbReference>
<dbReference type="EMBL" id="VOEI01000003">
    <property type="protein sequence ID" value="TWR26216.1"/>
    <property type="molecule type" value="Genomic_DNA"/>
</dbReference>